<evidence type="ECO:0000256" key="10">
    <source>
        <dbReference type="SAM" id="Phobius"/>
    </source>
</evidence>
<keyword evidence="7" id="KW-0029">Amino-acid transport</keyword>
<evidence type="ECO:0000256" key="1">
    <source>
        <dbReference type="ARBA" id="ARBA00004651"/>
    </source>
</evidence>
<feature type="transmembrane region" description="Helical" evidence="10">
    <location>
        <begin position="50"/>
        <end position="71"/>
    </location>
</feature>
<dbReference type="SMART" id="SM00382">
    <property type="entry name" value="AAA"/>
    <property type="match status" value="1"/>
</dbReference>
<dbReference type="InterPro" id="IPR003439">
    <property type="entry name" value="ABC_transporter-like_ATP-bd"/>
</dbReference>
<keyword evidence="4 10" id="KW-0812">Transmembrane</keyword>
<dbReference type="Proteomes" id="UP000295680">
    <property type="component" value="Unassembled WGS sequence"/>
</dbReference>
<proteinExistence type="inferred from homology"/>
<feature type="transmembrane region" description="Helical" evidence="10">
    <location>
        <begin position="413"/>
        <end position="432"/>
    </location>
</feature>
<dbReference type="GO" id="GO:0005524">
    <property type="term" value="F:ATP binding"/>
    <property type="evidence" value="ECO:0007669"/>
    <property type="project" value="UniProtKB-KW"/>
</dbReference>
<dbReference type="PANTHER" id="PTHR43820">
    <property type="entry name" value="HIGH-AFFINITY BRANCHED-CHAIN AMINO ACID TRANSPORT ATP-BINDING PROTEIN LIVF"/>
    <property type="match status" value="1"/>
</dbReference>
<dbReference type="SUPFAM" id="SSF52540">
    <property type="entry name" value="P-loop containing nucleoside triphosphate hydrolases"/>
    <property type="match status" value="1"/>
</dbReference>
<dbReference type="InterPro" id="IPR036259">
    <property type="entry name" value="MFS_trans_sf"/>
</dbReference>
<dbReference type="InterPro" id="IPR011701">
    <property type="entry name" value="MFS"/>
</dbReference>
<evidence type="ECO:0000259" key="11">
    <source>
        <dbReference type="PROSITE" id="PS50850"/>
    </source>
</evidence>
<comment type="subcellular location">
    <subcellularLocation>
        <location evidence="1">Cell membrane</location>
        <topology evidence="1">Multi-pass membrane protein</topology>
    </subcellularLocation>
</comment>
<gene>
    <name evidence="13" type="ORF">EV192_104451</name>
</gene>
<keyword evidence="5" id="KW-0547">Nucleotide-binding</keyword>
<keyword evidence="14" id="KW-1185">Reference proteome</keyword>
<feature type="transmembrane region" description="Helical" evidence="10">
    <location>
        <begin position="317"/>
        <end position="334"/>
    </location>
</feature>
<evidence type="ECO:0000256" key="5">
    <source>
        <dbReference type="ARBA" id="ARBA00022741"/>
    </source>
</evidence>
<keyword evidence="9 10" id="KW-0472">Membrane</keyword>
<evidence type="ECO:0000256" key="9">
    <source>
        <dbReference type="ARBA" id="ARBA00023136"/>
    </source>
</evidence>
<dbReference type="Pfam" id="PF07690">
    <property type="entry name" value="MFS_1"/>
    <property type="match status" value="1"/>
</dbReference>
<reference evidence="13 14" key="1">
    <citation type="submission" date="2019-03" db="EMBL/GenBank/DDBJ databases">
        <title>Genomic Encyclopedia of Type Strains, Phase IV (KMG-IV): sequencing the most valuable type-strain genomes for metagenomic binning, comparative biology and taxonomic classification.</title>
        <authorList>
            <person name="Goeker M."/>
        </authorList>
    </citation>
    <scope>NUCLEOTIDE SEQUENCE [LARGE SCALE GENOMIC DNA]</scope>
    <source>
        <strain evidence="13 14">DSM 45934</strain>
    </source>
</reference>
<protein>
    <submittedName>
        <fullName evidence="13">ABC-type branched-subunit amino acid transport system ATPase component</fullName>
    </submittedName>
</protein>
<dbReference type="PROSITE" id="PS50850">
    <property type="entry name" value="MFS"/>
    <property type="match status" value="1"/>
</dbReference>
<dbReference type="SUPFAM" id="SSF103473">
    <property type="entry name" value="MFS general substrate transporter"/>
    <property type="match status" value="1"/>
</dbReference>
<dbReference type="GO" id="GO:0015807">
    <property type="term" value="P:L-amino acid transport"/>
    <property type="evidence" value="ECO:0007669"/>
    <property type="project" value="TreeGrafter"/>
</dbReference>
<name>A0A4R2JQY2_9PSEU</name>
<dbReference type="InterPro" id="IPR027417">
    <property type="entry name" value="P-loop_NTPase"/>
</dbReference>
<keyword evidence="6" id="KW-0067">ATP-binding</keyword>
<accession>A0A4R2JQY2</accession>
<feature type="transmembrane region" description="Helical" evidence="10">
    <location>
        <begin position="180"/>
        <end position="201"/>
    </location>
</feature>
<feature type="transmembrane region" description="Helical" evidence="10">
    <location>
        <begin position="283"/>
        <end position="305"/>
    </location>
</feature>
<dbReference type="CDD" id="cd03224">
    <property type="entry name" value="ABC_TM1139_LivF_branched"/>
    <property type="match status" value="1"/>
</dbReference>
<dbReference type="EMBL" id="SLWS01000004">
    <property type="protein sequence ID" value="TCO59608.1"/>
    <property type="molecule type" value="Genomic_DNA"/>
</dbReference>
<sequence length="730" mass="78097">MSHPRVSDDADLTEVERTSAALREKARATLGVTGDGKTESFRALVRKHGLSYYPVVALGLLFVTGAFQSYAFTVLTPEISRTLGISIGAVVGARALFQLAIAVAPLPIARLSQSRARRALLCILTGIAWSAITLTTGFVTSLVTLIFILCLDGLATGSVHALHAPIIVDSYPPPARVRALTAYTAIGTFGQALAPLLVGILASVAGLSWRGVFLALGITSLLLTLCAIRLRDPGYGKWDTEQLRARVRQEHGEAADALSAEDVALGFWEICRRVLLIPTTRRVYAGFAVYGVLTVPLGTFTSVFLEQRWNLGPGQRGLFFSMFFGIGVIALLVYGSRGERQFRASPVRVLRAAGFLLAGTVVFAALGGLMPAFVPMLLSFGIAGGCLGLLQPMLGISMLSIIPAHMRPHAQALAGIFIAVGGAVGAVLLTGVQDQFGVGGTMVAIAVPGVIGAFIIASAGRFIENDLDRMIDEVVEDEEIRRIKHSGGHLPMLSCRGVDFSYGQLQVLFDVNFTIDDGEMVALLGVNGAGKSTLLKVISGIGLPTAGSVRYRGQEITYLDAERRMRLGITQIPGGRAVFGPMTVVENLRSYGYTMERGSVERGIETCFEAFPRLYERRNSVASTLSGGEQQMLGLSKALMLRPRLLLIDELSLGLAPVIVGQLLDMVRRINADGTAVVLVEQSVNIALNLVDHAYFMEKGEMRFDGRADDLLARDDLLRAVFLHGAGAAK</sequence>
<evidence type="ECO:0000259" key="12">
    <source>
        <dbReference type="PROSITE" id="PS50893"/>
    </source>
</evidence>
<keyword evidence="3" id="KW-0813">Transport</keyword>
<comment type="caution">
    <text evidence="13">The sequence shown here is derived from an EMBL/GenBank/DDBJ whole genome shotgun (WGS) entry which is preliminary data.</text>
</comment>
<feature type="transmembrane region" description="Helical" evidence="10">
    <location>
        <begin position="380"/>
        <end position="401"/>
    </location>
</feature>
<feature type="transmembrane region" description="Helical" evidence="10">
    <location>
        <begin position="83"/>
        <end position="108"/>
    </location>
</feature>
<evidence type="ECO:0000313" key="14">
    <source>
        <dbReference type="Proteomes" id="UP000295680"/>
    </source>
</evidence>
<dbReference type="Gene3D" id="1.20.1250.20">
    <property type="entry name" value="MFS general substrate transporter like domains"/>
    <property type="match status" value="1"/>
</dbReference>
<dbReference type="PANTHER" id="PTHR43820:SF4">
    <property type="entry name" value="HIGH-AFFINITY BRANCHED-CHAIN AMINO ACID TRANSPORT ATP-BINDING PROTEIN LIVF"/>
    <property type="match status" value="1"/>
</dbReference>
<dbReference type="Pfam" id="PF00005">
    <property type="entry name" value="ABC_tran"/>
    <property type="match status" value="1"/>
</dbReference>
<evidence type="ECO:0000256" key="3">
    <source>
        <dbReference type="ARBA" id="ARBA00022448"/>
    </source>
</evidence>
<evidence type="ECO:0000256" key="8">
    <source>
        <dbReference type="ARBA" id="ARBA00022989"/>
    </source>
</evidence>
<dbReference type="AlphaFoldDB" id="A0A4R2JQY2"/>
<evidence type="ECO:0000256" key="6">
    <source>
        <dbReference type="ARBA" id="ARBA00022840"/>
    </source>
</evidence>
<feature type="transmembrane region" description="Helical" evidence="10">
    <location>
        <begin position="355"/>
        <end position="374"/>
    </location>
</feature>
<keyword evidence="8 10" id="KW-1133">Transmembrane helix</keyword>
<feature type="domain" description="Major facilitator superfamily (MFS) profile" evidence="11">
    <location>
        <begin position="54"/>
        <end position="461"/>
    </location>
</feature>
<feature type="transmembrane region" description="Helical" evidence="10">
    <location>
        <begin position="207"/>
        <end position="228"/>
    </location>
</feature>
<evidence type="ECO:0000256" key="7">
    <source>
        <dbReference type="ARBA" id="ARBA00022970"/>
    </source>
</evidence>
<dbReference type="GO" id="GO:0005886">
    <property type="term" value="C:plasma membrane"/>
    <property type="evidence" value="ECO:0007669"/>
    <property type="project" value="UniProtKB-SubCell"/>
</dbReference>
<evidence type="ECO:0000313" key="13">
    <source>
        <dbReference type="EMBL" id="TCO59608.1"/>
    </source>
</evidence>
<dbReference type="InterPro" id="IPR020846">
    <property type="entry name" value="MFS_dom"/>
</dbReference>
<dbReference type="PROSITE" id="PS00211">
    <property type="entry name" value="ABC_TRANSPORTER_1"/>
    <property type="match status" value="1"/>
</dbReference>
<feature type="transmembrane region" description="Helical" evidence="10">
    <location>
        <begin position="120"/>
        <end position="139"/>
    </location>
</feature>
<dbReference type="GO" id="GO:0015658">
    <property type="term" value="F:branched-chain amino acid transmembrane transporter activity"/>
    <property type="evidence" value="ECO:0007669"/>
    <property type="project" value="TreeGrafter"/>
</dbReference>
<dbReference type="GO" id="GO:0016887">
    <property type="term" value="F:ATP hydrolysis activity"/>
    <property type="evidence" value="ECO:0007669"/>
    <property type="project" value="InterPro"/>
</dbReference>
<feature type="transmembrane region" description="Helical" evidence="10">
    <location>
        <begin position="438"/>
        <end position="460"/>
    </location>
</feature>
<dbReference type="Gene3D" id="3.40.50.300">
    <property type="entry name" value="P-loop containing nucleotide triphosphate hydrolases"/>
    <property type="match status" value="1"/>
</dbReference>
<feature type="transmembrane region" description="Helical" evidence="10">
    <location>
        <begin position="145"/>
        <end position="168"/>
    </location>
</feature>
<dbReference type="InterPro" id="IPR052156">
    <property type="entry name" value="BCAA_Transport_ATP-bd_LivF"/>
</dbReference>
<feature type="domain" description="ABC transporter" evidence="12">
    <location>
        <begin position="493"/>
        <end position="724"/>
    </location>
</feature>
<comment type="similarity">
    <text evidence="2">Belongs to the ABC transporter superfamily.</text>
</comment>
<dbReference type="CDD" id="cd06174">
    <property type="entry name" value="MFS"/>
    <property type="match status" value="1"/>
</dbReference>
<evidence type="ECO:0000256" key="4">
    <source>
        <dbReference type="ARBA" id="ARBA00022692"/>
    </source>
</evidence>
<organism evidence="13 14">
    <name type="scientific">Actinocrispum wychmicini</name>
    <dbReference type="NCBI Taxonomy" id="1213861"/>
    <lineage>
        <taxon>Bacteria</taxon>
        <taxon>Bacillati</taxon>
        <taxon>Actinomycetota</taxon>
        <taxon>Actinomycetes</taxon>
        <taxon>Pseudonocardiales</taxon>
        <taxon>Pseudonocardiaceae</taxon>
        <taxon>Actinocrispum</taxon>
    </lineage>
</organism>
<dbReference type="InterPro" id="IPR017871">
    <property type="entry name" value="ABC_transporter-like_CS"/>
</dbReference>
<evidence type="ECO:0000256" key="2">
    <source>
        <dbReference type="ARBA" id="ARBA00005417"/>
    </source>
</evidence>
<dbReference type="InterPro" id="IPR003593">
    <property type="entry name" value="AAA+_ATPase"/>
</dbReference>
<dbReference type="PROSITE" id="PS50893">
    <property type="entry name" value="ABC_TRANSPORTER_2"/>
    <property type="match status" value="1"/>
</dbReference>